<gene>
    <name evidence="2" type="ORF">Kpol_1043p52</name>
</gene>
<accession>A7TIS0</accession>
<dbReference type="Gene3D" id="3.30.700.20">
    <property type="entry name" value="Hypothetical protein ph0010, domain 1"/>
    <property type="match status" value="1"/>
</dbReference>
<dbReference type="EMBL" id="DS480397">
    <property type="protein sequence ID" value="EDO17862.1"/>
    <property type="molecule type" value="Genomic_DNA"/>
</dbReference>
<evidence type="ECO:0000313" key="3">
    <source>
        <dbReference type="Proteomes" id="UP000000267"/>
    </source>
</evidence>
<dbReference type="InterPro" id="IPR027485">
    <property type="entry name" value="AMMECR1_N"/>
</dbReference>
<dbReference type="KEGG" id="vpo:Kpol_1043p52"/>
<sequence length="250" mass="28825">MSVLKELTTLTKTEYIMSDNEGKSSSFAFYAFLQIYKYFHHDGDQLKGITLSVVADRLYPNERSISTDSKTSLFVTWKKKRSKIHIDDPYALRGCIGTFAKLPIKEGLEKYSLIAALEDSRFPPIAAHELPKLKCSCNILQNFKVIYDGKAKRGDINNWELGTHGIELKFKDPHSKSHFSATFLPDVMTEQEWDKEDTFLNLIEKSGYWGNAKDVLNNYQDYFLEVIRYEGVKSSITYEEFLEQLNSLLN</sequence>
<dbReference type="AlphaFoldDB" id="A7TIS0"/>
<dbReference type="InParanoid" id="A7TIS0"/>
<dbReference type="OrthoDB" id="24630at2759"/>
<dbReference type="InterPro" id="IPR036071">
    <property type="entry name" value="AMMECR1_dom_sf"/>
</dbReference>
<dbReference type="PhylomeDB" id="A7TIS0"/>
<dbReference type="RefSeq" id="XP_001645720.1">
    <property type="nucleotide sequence ID" value="XM_001645670.1"/>
</dbReference>
<dbReference type="PANTHER" id="PTHR13016">
    <property type="entry name" value="AMMECR1 HOMOLOG"/>
    <property type="match status" value="1"/>
</dbReference>
<evidence type="ECO:0000259" key="1">
    <source>
        <dbReference type="PROSITE" id="PS51112"/>
    </source>
</evidence>
<feature type="domain" description="AMMECR1" evidence="1">
    <location>
        <begin position="22"/>
        <end position="245"/>
    </location>
</feature>
<dbReference type="PANTHER" id="PTHR13016:SF0">
    <property type="entry name" value="AMME SYNDROME CANDIDATE GENE 1 PROTEIN"/>
    <property type="match status" value="1"/>
</dbReference>
<evidence type="ECO:0000313" key="2">
    <source>
        <dbReference type="EMBL" id="EDO17862.1"/>
    </source>
</evidence>
<dbReference type="InterPro" id="IPR023473">
    <property type="entry name" value="AMMECR1"/>
</dbReference>
<dbReference type="FunCoup" id="A7TIS0">
    <property type="interactions" value="1124"/>
</dbReference>
<protein>
    <recommendedName>
        <fullName evidence="1">AMMECR1 domain-containing protein</fullName>
    </recommendedName>
</protein>
<dbReference type="NCBIfam" id="TIGR00296">
    <property type="entry name" value="TIGR00296 family protein"/>
    <property type="match status" value="1"/>
</dbReference>
<name>A7TIS0_VANPO</name>
<reference evidence="2 3" key="1">
    <citation type="journal article" date="2007" name="Proc. Natl. Acad. Sci. U.S.A.">
        <title>Independent sorting-out of thousands of duplicated gene pairs in two yeast species descended from a whole-genome duplication.</title>
        <authorList>
            <person name="Scannell D.R."/>
            <person name="Frank A.C."/>
            <person name="Conant G.C."/>
            <person name="Byrne K.P."/>
            <person name="Woolfit M."/>
            <person name="Wolfe K.H."/>
        </authorList>
    </citation>
    <scope>NUCLEOTIDE SEQUENCE [LARGE SCALE GENOMIC DNA]</scope>
    <source>
        <strain evidence="3">ATCC 22028 / DSM 70294 / BCRC 21397 / CBS 2163 / NBRC 10782 / NRRL Y-8283 / UCD 57-17</strain>
    </source>
</reference>
<dbReference type="OMA" id="LFITWNK"/>
<organism evidence="3">
    <name type="scientific">Vanderwaltozyma polyspora (strain ATCC 22028 / DSM 70294 / BCRC 21397 / CBS 2163 / NBRC 10782 / NRRL Y-8283 / UCD 57-17)</name>
    <name type="common">Kluyveromyces polysporus</name>
    <dbReference type="NCBI Taxonomy" id="436907"/>
    <lineage>
        <taxon>Eukaryota</taxon>
        <taxon>Fungi</taxon>
        <taxon>Dikarya</taxon>
        <taxon>Ascomycota</taxon>
        <taxon>Saccharomycotina</taxon>
        <taxon>Saccharomycetes</taxon>
        <taxon>Saccharomycetales</taxon>
        <taxon>Saccharomycetaceae</taxon>
        <taxon>Vanderwaltozyma</taxon>
    </lineage>
</organism>
<dbReference type="Pfam" id="PF01871">
    <property type="entry name" value="AMMECR1"/>
    <property type="match status" value="1"/>
</dbReference>
<dbReference type="PROSITE" id="PS51112">
    <property type="entry name" value="AMMECR1"/>
    <property type="match status" value="1"/>
</dbReference>
<dbReference type="SUPFAM" id="SSF143447">
    <property type="entry name" value="AMMECR1-like"/>
    <property type="match status" value="1"/>
</dbReference>
<proteinExistence type="predicted"/>
<dbReference type="HOGENOM" id="CLU_052828_3_0_1"/>
<dbReference type="GeneID" id="5546115"/>
<dbReference type="Proteomes" id="UP000000267">
    <property type="component" value="Unassembled WGS sequence"/>
</dbReference>
<dbReference type="eggNOG" id="KOG3274">
    <property type="taxonomic scope" value="Eukaryota"/>
</dbReference>
<dbReference type="InterPro" id="IPR002733">
    <property type="entry name" value="AMMECR1_domain"/>
</dbReference>
<keyword evidence="3" id="KW-1185">Reference proteome</keyword>